<keyword evidence="2" id="KW-1185">Reference proteome</keyword>
<proteinExistence type="predicted"/>
<gene>
    <name evidence="1" type="ORF">PXEA_LOCUS33155</name>
</gene>
<reference evidence="1" key="1">
    <citation type="submission" date="2018-11" db="EMBL/GenBank/DDBJ databases">
        <authorList>
            <consortium name="Pathogen Informatics"/>
        </authorList>
    </citation>
    <scope>NUCLEOTIDE SEQUENCE</scope>
</reference>
<evidence type="ECO:0000313" key="1">
    <source>
        <dbReference type="EMBL" id="VEL39715.1"/>
    </source>
</evidence>
<accession>A0A3S5ALA2</accession>
<name>A0A3S5ALA2_9PLAT</name>
<dbReference type="EMBL" id="CAAALY010262270">
    <property type="protein sequence ID" value="VEL39715.1"/>
    <property type="molecule type" value="Genomic_DNA"/>
</dbReference>
<organism evidence="1 2">
    <name type="scientific">Protopolystoma xenopodis</name>
    <dbReference type="NCBI Taxonomy" id="117903"/>
    <lineage>
        <taxon>Eukaryota</taxon>
        <taxon>Metazoa</taxon>
        <taxon>Spiralia</taxon>
        <taxon>Lophotrochozoa</taxon>
        <taxon>Platyhelminthes</taxon>
        <taxon>Monogenea</taxon>
        <taxon>Polyopisthocotylea</taxon>
        <taxon>Polystomatidea</taxon>
        <taxon>Polystomatidae</taxon>
        <taxon>Protopolystoma</taxon>
    </lineage>
</organism>
<evidence type="ECO:0000313" key="2">
    <source>
        <dbReference type="Proteomes" id="UP000784294"/>
    </source>
</evidence>
<sequence length="70" mass="8404">MPERGGYLPSISCCFCCEGSSTVLQFRCPWSIWSFLKRIKLLHPRNHADKRNWDAYFLHVKKAKRIKWFD</sequence>
<protein>
    <submittedName>
        <fullName evidence="1">Uncharacterized protein</fullName>
    </submittedName>
</protein>
<dbReference type="AlphaFoldDB" id="A0A3S5ALA2"/>
<comment type="caution">
    <text evidence="1">The sequence shown here is derived from an EMBL/GenBank/DDBJ whole genome shotgun (WGS) entry which is preliminary data.</text>
</comment>
<dbReference type="Proteomes" id="UP000784294">
    <property type="component" value="Unassembled WGS sequence"/>
</dbReference>